<dbReference type="PANTHER" id="PTHR10778:SF10">
    <property type="entry name" value="SOLUTE CARRIER FAMILY 35 MEMBER B1"/>
    <property type="match status" value="1"/>
</dbReference>
<evidence type="ECO:0000256" key="9">
    <source>
        <dbReference type="ARBA" id="ARBA00041103"/>
    </source>
</evidence>
<dbReference type="STRING" id="486041.B0CVH7"/>
<keyword evidence="12" id="KW-1185">Reference proteome</keyword>
<dbReference type="FunCoup" id="B0CVH7">
    <property type="interactions" value="368"/>
</dbReference>
<dbReference type="PANTHER" id="PTHR10778">
    <property type="entry name" value="SOLUTE CARRIER FAMILY 35 MEMBER B"/>
    <property type="match status" value="1"/>
</dbReference>
<evidence type="ECO:0000256" key="4">
    <source>
        <dbReference type="ARBA" id="ARBA00022597"/>
    </source>
</evidence>
<feature type="transmembrane region" description="Helical" evidence="10">
    <location>
        <begin position="45"/>
        <end position="66"/>
    </location>
</feature>
<feature type="transmembrane region" description="Helical" evidence="10">
    <location>
        <begin position="211"/>
        <end position="230"/>
    </location>
</feature>
<organism evidence="12">
    <name type="scientific">Laccaria bicolor (strain S238N-H82 / ATCC MYA-4686)</name>
    <name type="common">Bicoloured deceiver</name>
    <name type="synonym">Laccaria laccata var. bicolor</name>
    <dbReference type="NCBI Taxonomy" id="486041"/>
    <lineage>
        <taxon>Eukaryota</taxon>
        <taxon>Fungi</taxon>
        <taxon>Dikarya</taxon>
        <taxon>Basidiomycota</taxon>
        <taxon>Agaricomycotina</taxon>
        <taxon>Agaricomycetes</taxon>
        <taxon>Agaricomycetidae</taxon>
        <taxon>Agaricales</taxon>
        <taxon>Agaricineae</taxon>
        <taxon>Hydnangiaceae</taxon>
        <taxon>Laccaria</taxon>
    </lineage>
</organism>
<feature type="transmembrane region" description="Helical" evidence="10">
    <location>
        <begin position="294"/>
        <end position="315"/>
    </location>
</feature>
<keyword evidence="4" id="KW-0762">Sugar transport</keyword>
<name>B0CVH7_LACBS</name>
<dbReference type="HOGENOM" id="CLU_036019_0_0_1"/>
<keyword evidence="7 10" id="KW-1133">Transmembrane helix</keyword>
<evidence type="ECO:0000256" key="6">
    <source>
        <dbReference type="ARBA" id="ARBA00022824"/>
    </source>
</evidence>
<evidence type="ECO:0000256" key="1">
    <source>
        <dbReference type="ARBA" id="ARBA00004477"/>
    </source>
</evidence>
<keyword evidence="6" id="KW-0256">Endoplasmic reticulum</keyword>
<feature type="transmembrane region" description="Helical" evidence="10">
    <location>
        <begin position="174"/>
        <end position="191"/>
    </location>
</feature>
<sequence length="393" mass="43417">MSFIRLALCVVGVYSMFLLWAIAQERLSAPFKSIDGTSSHKFKSALFMGTCQSALSSISALIYILCRRKSTDTLLQSLGLQHVEPVSNGVAISNGKHHRHPEHPPKPSTRYSHKALLLSYLQCSVFITSAAPFGFAALSYMSYPAMVLGKSCKLVPVMIMNVLLYRRKFAPHKYLVVFMVTLGITIFMGFGNDKKGKSRASGNNGQTQTPYANIIGISYLLINLALDGAINSTQDEVFTRHKVTGQQMMFWINLFCTILTSILSILPLPYIPVIHPSTDGQSELWGALTFIQNHPSIIVPLAQFALTGALGQLFIFETLQHFGSLTLVTITLTRKLFTMVLSVVVYNHTLTTGQWLGAAVVFAGISVEAFVKRKDVHAKRVIQEKEKAKIKSL</sequence>
<dbReference type="InterPro" id="IPR037185">
    <property type="entry name" value="EmrE-like"/>
</dbReference>
<dbReference type="GO" id="GO:0000139">
    <property type="term" value="C:Golgi membrane"/>
    <property type="evidence" value="ECO:0007669"/>
    <property type="project" value="TreeGrafter"/>
</dbReference>
<evidence type="ECO:0000256" key="5">
    <source>
        <dbReference type="ARBA" id="ARBA00022692"/>
    </source>
</evidence>
<dbReference type="InterPro" id="IPR013657">
    <property type="entry name" value="SCL35B1-4/HUT1"/>
</dbReference>
<dbReference type="SUPFAM" id="SSF103481">
    <property type="entry name" value="Multidrug resistance efflux transporter EmrE"/>
    <property type="match status" value="1"/>
</dbReference>
<protein>
    <recommendedName>
        <fullName evidence="9">UDP-galactose transporter homolog 1</fullName>
    </recommendedName>
</protein>
<dbReference type="Pfam" id="PF08449">
    <property type="entry name" value="UAA"/>
    <property type="match status" value="1"/>
</dbReference>
<dbReference type="KEGG" id="lbc:LACBIDRAFT_309077"/>
<feature type="transmembrane region" description="Helical" evidence="10">
    <location>
        <begin position="352"/>
        <end position="371"/>
    </location>
</feature>
<keyword evidence="5 10" id="KW-0812">Transmembrane</keyword>
<evidence type="ECO:0000313" key="11">
    <source>
        <dbReference type="EMBL" id="EDR13747.1"/>
    </source>
</evidence>
<proteinExistence type="inferred from homology"/>
<dbReference type="GeneID" id="6071531"/>
<evidence type="ECO:0000256" key="3">
    <source>
        <dbReference type="ARBA" id="ARBA00022448"/>
    </source>
</evidence>
<dbReference type="GO" id="GO:0005789">
    <property type="term" value="C:endoplasmic reticulum membrane"/>
    <property type="evidence" value="ECO:0007669"/>
    <property type="project" value="UniProtKB-SubCell"/>
</dbReference>
<dbReference type="AlphaFoldDB" id="B0CVH7"/>
<evidence type="ECO:0000256" key="10">
    <source>
        <dbReference type="SAM" id="Phobius"/>
    </source>
</evidence>
<dbReference type="GO" id="GO:0005460">
    <property type="term" value="F:UDP-glucose transmembrane transporter activity"/>
    <property type="evidence" value="ECO:0007669"/>
    <property type="project" value="TreeGrafter"/>
</dbReference>
<gene>
    <name evidence="11" type="ORF">LACBIDRAFT_309077</name>
</gene>
<dbReference type="GO" id="GO:0005459">
    <property type="term" value="F:UDP-galactose transmembrane transporter activity"/>
    <property type="evidence" value="ECO:0007669"/>
    <property type="project" value="TreeGrafter"/>
</dbReference>
<dbReference type="OrthoDB" id="1601at2759"/>
<dbReference type="InParanoid" id="B0CVH7"/>
<keyword evidence="3" id="KW-0813">Transport</keyword>
<evidence type="ECO:0000313" key="12">
    <source>
        <dbReference type="Proteomes" id="UP000001194"/>
    </source>
</evidence>
<dbReference type="Proteomes" id="UP000001194">
    <property type="component" value="Unassembled WGS sequence"/>
</dbReference>
<feature type="transmembrane region" description="Helical" evidence="10">
    <location>
        <begin position="115"/>
        <end position="141"/>
    </location>
</feature>
<dbReference type="RefSeq" id="XP_001876245.1">
    <property type="nucleotide sequence ID" value="XM_001876210.1"/>
</dbReference>
<comment type="subcellular location">
    <subcellularLocation>
        <location evidence="1">Endoplasmic reticulum membrane</location>
        <topology evidence="1">Multi-pass membrane protein</topology>
    </subcellularLocation>
</comment>
<feature type="transmembrane region" description="Helical" evidence="10">
    <location>
        <begin position="250"/>
        <end position="274"/>
    </location>
</feature>
<evidence type="ECO:0000256" key="7">
    <source>
        <dbReference type="ARBA" id="ARBA00022989"/>
    </source>
</evidence>
<feature type="transmembrane region" description="Helical" evidence="10">
    <location>
        <begin position="147"/>
        <end position="165"/>
    </location>
</feature>
<accession>B0CVH7</accession>
<evidence type="ECO:0000256" key="2">
    <source>
        <dbReference type="ARBA" id="ARBA00010694"/>
    </source>
</evidence>
<reference evidence="11 12" key="1">
    <citation type="journal article" date="2008" name="Nature">
        <title>The genome of Laccaria bicolor provides insights into mycorrhizal symbiosis.</title>
        <authorList>
            <person name="Martin F."/>
            <person name="Aerts A."/>
            <person name="Ahren D."/>
            <person name="Brun A."/>
            <person name="Danchin E.G.J."/>
            <person name="Duchaussoy F."/>
            <person name="Gibon J."/>
            <person name="Kohler A."/>
            <person name="Lindquist E."/>
            <person name="Pereda V."/>
            <person name="Salamov A."/>
            <person name="Shapiro H.J."/>
            <person name="Wuyts J."/>
            <person name="Blaudez D."/>
            <person name="Buee M."/>
            <person name="Brokstein P."/>
            <person name="Canbaeck B."/>
            <person name="Cohen D."/>
            <person name="Courty P.E."/>
            <person name="Coutinho P.M."/>
            <person name="Delaruelle C."/>
            <person name="Detter J.C."/>
            <person name="Deveau A."/>
            <person name="DiFazio S."/>
            <person name="Duplessis S."/>
            <person name="Fraissinet-Tachet L."/>
            <person name="Lucic E."/>
            <person name="Frey-Klett P."/>
            <person name="Fourrey C."/>
            <person name="Feussner I."/>
            <person name="Gay G."/>
            <person name="Grimwood J."/>
            <person name="Hoegger P.J."/>
            <person name="Jain P."/>
            <person name="Kilaru S."/>
            <person name="Labbe J."/>
            <person name="Lin Y.C."/>
            <person name="Legue V."/>
            <person name="Le Tacon F."/>
            <person name="Marmeisse R."/>
            <person name="Melayah D."/>
            <person name="Montanini B."/>
            <person name="Muratet M."/>
            <person name="Nehls U."/>
            <person name="Niculita-Hirzel H."/>
            <person name="Oudot-Le Secq M.P."/>
            <person name="Peter M."/>
            <person name="Quesneville H."/>
            <person name="Rajashekar B."/>
            <person name="Reich M."/>
            <person name="Rouhier N."/>
            <person name="Schmutz J."/>
            <person name="Yin T."/>
            <person name="Chalot M."/>
            <person name="Henrissat B."/>
            <person name="Kuees U."/>
            <person name="Lucas S."/>
            <person name="Van de Peer Y."/>
            <person name="Podila G.K."/>
            <person name="Polle A."/>
            <person name="Pukkila P.J."/>
            <person name="Richardson P.M."/>
            <person name="Rouze P."/>
            <person name="Sanders I.R."/>
            <person name="Stajich J.E."/>
            <person name="Tunlid A."/>
            <person name="Tuskan G."/>
            <person name="Grigoriev I.V."/>
        </authorList>
    </citation>
    <scope>NUCLEOTIDE SEQUENCE [LARGE SCALE GENOMIC DNA]</scope>
    <source>
        <strain evidence="12">S238N-H82 / ATCC MYA-4686</strain>
    </source>
</reference>
<feature type="transmembrane region" description="Helical" evidence="10">
    <location>
        <begin position="322"/>
        <end position="346"/>
    </location>
</feature>
<comment type="similarity">
    <text evidence="2">Belongs to the nucleotide-sugar transporter family. SLC35B subfamily.</text>
</comment>
<evidence type="ECO:0000256" key="8">
    <source>
        <dbReference type="ARBA" id="ARBA00023136"/>
    </source>
</evidence>
<keyword evidence="8 10" id="KW-0472">Membrane</keyword>
<dbReference type="EMBL" id="DS547093">
    <property type="protein sequence ID" value="EDR13747.1"/>
    <property type="molecule type" value="Genomic_DNA"/>
</dbReference>